<evidence type="ECO:0000313" key="3">
    <source>
        <dbReference type="Proteomes" id="UP000050557"/>
    </source>
</evidence>
<evidence type="ECO:0000313" key="2">
    <source>
        <dbReference type="EMBL" id="RMV45423.1"/>
    </source>
</evidence>
<dbReference type="EMBL" id="LJQM01000104">
    <property type="protein sequence ID" value="KPX46149.1"/>
    <property type="molecule type" value="Genomic_DNA"/>
</dbReference>
<gene>
    <name evidence="1" type="ORF">ALO68_00034</name>
    <name evidence="2" type="ORF">ALP10_03587</name>
</gene>
<name>A0A0P9W5M0_9PSED</name>
<dbReference type="Proteomes" id="UP000279173">
    <property type="component" value="Unassembled WGS sequence"/>
</dbReference>
<reference evidence="2 4" key="2">
    <citation type="submission" date="2018-08" db="EMBL/GenBank/DDBJ databases">
        <title>Recombination of ecologically and evolutionarily significant loci maintains genetic cohesion in the Pseudomonas syringae species complex.</title>
        <authorList>
            <person name="Dillon M."/>
            <person name="Thakur S."/>
            <person name="Almeida R.N.D."/>
            <person name="Weir B.S."/>
            <person name="Guttman D.S."/>
        </authorList>
    </citation>
    <scope>NUCLEOTIDE SEQUENCE [LARGE SCALE GENOMIC DNA]</scope>
    <source>
        <strain evidence="2 4">ICMP 3263</strain>
    </source>
</reference>
<dbReference type="Proteomes" id="UP000050557">
    <property type="component" value="Unassembled WGS sequence"/>
</dbReference>
<keyword evidence="1" id="KW-0449">Lipoprotein</keyword>
<evidence type="ECO:0000313" key="4">
    <source>
        <dbReference type="Proteomes" id="UP000279173"/>
    </source>
</evidence>
<comment type="caution">
    <text evidence="1">The sequence shown here is derived from an EMBL/GenBank/DDBJ whole genome shotgun (WGS) entry which is preliminary data.</text>
</comment>
<evidence type="ECO:0000313" key="1">
    <source>
        <dbReference type="EMBL" id="KPX46149.1"/>
    </source>
</evidence>
<reference evidence="1 3" key="1">
    <citation type="submission" date="2015-09" db="EMBL/GenBank/DDBJ databases">
        <title>Genome announcement of multiple Pseudomonas syringae strains.</title>
        <authorList>
            <person name="Thakur S."/>
            <person name="Wang P.W."/>
            <person name="Gong Y."/>
            <person name="Weir B.S."/>
            <person name="Guttman D.S."/>
        </authorList>
    </citation>
    <scope>NUCLEOTIDE SEQUENCE [LARGE SCALE GENOMIC DNA]</scope>
    <source>
        <strain evidence="1 3">ICMP4531</strain>
    </source>
</reference>
<sequence length="37" mass="4109">MFKQCLLLAYDLTAFLPQNLGGDDRECHLNDGLNVLG</sequence>
<dbReference type="PATRIC" id="fig|251654.3.peg.51"/>
<proteinExistence type="predicted"/>
<organism evidence="1 3">
    <name type="scientific">Pseudomonas syringae pv. helianthi</name>
    <dbReference type="NCBI Taxonomy" id="251654"/>
    <lineage>
        <taxon>Bacteria</taxon>
        <taxon>Pseudomonadati</taxon>
        <taxon>Pseudomonadota</taxon>
        <taxon>Gammaproteobacteria</taxon>
        <taxon>Pseudomonadales</taxon>
        <taxon>Pseudomonadaceae</taxon>
        <taxon>Pseudomonas</taxon>
    </lineage>
</organism>
<dbReference type="EMBL" id="RBUT01000125">
    <property type="protein sequence ID" value="RMV45423.1"/>
    <property type="molecule type" value="Genomic_DNA"/>
</dbReference>
<accession>A0A0P9W5M0</accession>
<protein>
    <submittedName>
        <fullName evidence="1">Putative lipoprotein</fullName>
    </submittedName>
</protein>
<dbReference type="AlphaFoldDB" id="A0A0P9W5M0"/>